<dbReference type="AlphaFoldDB" id="A0A9D3Y526"/>
<dbReference type="Proteomes" id="UP000828390">
    <property type="component" value="Unassembled WGS sequence"/>
</dbReference>
<reference evidence="1" key="2">
    <citation type="submission" date="2020-11" db="EMBL/GenBank/DDBJ databases">
        <authorList>
            <person name="McCartney M.A."/>
            <person name="Auch B."/>
            <person name="Kono T."/>
            <person name="Mallez S."/>
            <person name="Becker A."/>
            <person name="Gohl D.M."/>
            <person name="Silverstein K.A.T."/>
            <person name="Koren S."/>
            <person name="Bechman K.B."/>
            <person name="Herman A."/>
            <person name="Abrahante J.E."/>
            <person name="Garbe J."/>
        </authorList>
    </citation>
    <scope>NUCLEOTIDE SEQUENCE</scope>
    <source>
        <strain evidence="1">Duluth1</strain>
        <tissue evidence="1">Whole animal</tissue>
    </source>
</reference>
<gene>
    <name evidence="1" type="ORF">DPMN_194514</name>
</gene>
<sequence length="95" mass="10945">MRRKIRKLEEKDQDTIVIKKFDLDTGKKVDLITGKKVDLDTGKKVDLDTEKNVDTAVIDTFDETKSEIKKSIDLVEGKYDELKVNGMKTDKEKLK</sequence>
<reference evidence="1" key="1">
    <citation type="journal article" date="2019" name="bioRxiv">
        <title>The Genome of the Zebra Mussel, Dreissena polymorpha: A Resource for Invasive Species Research.</title>
        <authorList>
            <person name="McCartney M.A."/>
            <person name="Auch B."/>
            <person name="Kono T."/>
            <person name="Mallez S."/>
            <person name="Zhang Y."/>
            <person name="Obille A."/>
            <person name="Becker A."/>
            <person name="Abrahante J.E."/>
            <person name="Garbe J."/>
            <person name="Badalamenti J.P."/>
            <person name="Herman A."/>
            <person name="Mangelson H."/>
            <person name="Liachko I."/>
            <person name="Sullivan S."/>
            <person name="Sone E.D."/>
            <person name="Koren S."/>
            <person name="Silverstein K.A.T."/>
            <person name="Beckman K.B."/>
            <person name="Gohl D.M."/>
        </authorList>
    </citation>
    <scope>NUCLEOTIDE SEQUENCE</scope>
    <source>
        <strain evidence="1">Duluth1</strain>
        <tissue evidence="1">Whole animal</tissue>
    </source>
</reference>
<name>A0A9D3Y526_DREPO</name>
<protein>
    <submittedName>
        <fullName evidence="1">Uncharacterized protein</fullName>
    </submittedName>
</protein>
<comment type="caution">
    <text evidence="1">The sequence shown here is derived from an EMBL/GenBank/DDBJ whole genome shotgun (WGS) entry which is preliminary data.</text>
</comment>
<evidence type="ECO:0000313" key="2">
    <source>
        <dbReference type="Proteomes" id="UP000828390"/>
    </source>
</evidence>
<proteinExistence type="predicted"/>
<keyword evidence="2" id="KW-1185">Reference proteome</keyword>
<evidence type="ECO:0000313" key="1">
    <source>
        <dbReference type="EMBL" id="KAH3692762.1"/>
    </source>
</evidence>
<accession>A0A9D3Y526</accession>
<dbReference type="EMBL" id="JAIWYP010000019">
    <property type="protein sequence ID" value="KAH3692762.1"/>
    <property type="molecule type" value="Genomic_DNA"/>
</dbReference>
<organism evidence="1 2">
    <name type="scientific">Dreissena polymorpha</name>
    <name type="common">Zebra mussel</name>
    <name type="synonym">Mytilus polymorpha</name>
    <dbReference type="NCBI Taxonomy" id="45954"/>
    <lineage>
        <taxon>Eukaryota</taxon>
        <taxon>Metazoa</taxon>
        <taxon>Spiralia</taxon>
        <taxon>Lophotrochozoa</taxon>
        <taxon>Mollusca</taxon>
        <taxon>Bivalvia</taxon>
        <taxon>Autobranchia</taxon>
        <taxon>Heteroconchia</taxon>
        <taxon>Euheterodonta</taxon>
        <taxon>Imparidentia</taxon>
        <taxon>Neoheterodontei</taxon>
        <taxon>Myida</taxon>
        <taxon>Dreissenoidea</taxon>
        <taxon>Dreissenidae</taxon>
        <taxon>Dreissena</taxon>
    </lineage>
</organism>